<feature type="non-terminal residue" evidence="2">
    <location>
        <position position="950"/>
    </location>
</feature>
<name>A0A8J4M038_9CHLO</name>
<dbReference type="Proteomes" id="UP000722791">
    <property type="component" value="Unassembled WGS sequence"/>
</dbReference>
<evidence type="ECO:0000313" key="2">
    <source>
        <dbReference type="EMBL" id="GIM16394.1"/>
    </source>
</evidence>
<dbReference type="InterPro" id="IPR029787">
    <property type="entry name" value="Nucleotide_cyclase"/>
</dbReference>
<dbReference type="PANTHER" id="PTHR43081">
    <property type="entry name" value="ADENYLATE CYCLASE, TERMINAL-DIFFERENTIATION SPECIFIC-RELATED"/>
    <property type="match status" value="1"/>
</dbReference>
<proteinExistence type="predicted"/>
<organism evidence="2 3">
    <name type="scientific">Volvox reticuliferus</name>
    <dbReference type="NCBI Taxonomy" id="1737510"/>
    <lineage>
        <taxon>Eukaryota</taxon>
        <taxon>Viridiplantae</taxon>
        <taxon>Chlorophyta</taxon>
        <taxon>core chlorophytes</taxon>
        <taxon>Chlorophyceae</taxon>
        <taxon>CS clade</taxon>
        <taxon>Chlamydomonadales</taxon>
        <taxon>Volvocaceae</taxon>
        <taxon>Volvox</taxon>
    </lineage>
</organism>
<comment type="caution">
    <text evidence="2">The sequence shown here is derived from an EMBL/GenBank/DDBJ whole genome shotgun (WGS) entry which is preliminary data.</text>
</comment>
<accession>A0A8J4M038</accession>
<feature type="compositionally biased region" description="Low complexity" evidence="1">
    <location>
        <begin position="714"/>
        <end position="731"/>
    </location>
</feature>
<protein>
    <recommendedName>
        <fullName evidence="4">Guanylate cyclase domain-containing protein</fullName>
    </recommendedName>
</protein>
<feature type="compositionally biased region" description="Low complexity" evidence="1">
    <location>
        <begin position="570"/>
        <end position="582"/>
    </location>
</feature>
<feature type="non-terminal residue" evidence="2">
    <location>
        <position position="1"/>
    </location>
</feature>
<gene>
    <name evidence="2" type="ORF">Vretimale_18989</name>
</gene>
<dbReference type="Gene3D" id="3.30.70.1230">
    <property type="entry name" value="Nucleotide cyclase"/>
    <property type="match status" value="2"/>
</dbReference>
<feature type="region of interest" description="Disordered" evidence="1">
    <location>
        <begin position="675"/>
        <end position="753"/>
    </location>
</feature>
<evidence type="ECO:0000313" key="3">
    <source>
        <dbReference type="Proteomes" id="UP000722791"/>
    </source>
</evidence>
<sequence>EELEAMVMDMALNLHHETIRRVITQWSGYESVTEGDSFTVAFHSAEAAVGFSLNVQSELMEQPWPPEVLMHEACRPVYVVGAKRLRHLVAKAAAVRPTMVPLQTLEAEAPGASGRSNVLVARSSGTGAVGGGATANAAANGPSRVLPILTHQSSLVRAMRRLDVLSGLSNQLRRSMSFISRPASGSYSARRSLLTVALAGGGSGTSAGSSYRYRAAAAAAGAGDTAYGGGNGGRALAMSGRAATGDSFLLDATAAPCESSALNSSRNLFEHFLPRSGAATPPPLRAFPGSGVAAVAGAAATGSISASLSLGKLPAGLNAANASGIGGTTAAAAGSGFAFSSWTGRPPSVGGRLIVQSSAFRDSGECNDSGSFVLLAEGEAVTGDVPSSGAYGTGVSRLASMAARVAPGNWDHPPPPPQRIPAVLAAASAAATASGLMPCAASTAPRSAQTSHTAQYGIVGSVPEEPSQSPSPSMLRQVVRRTRSTLVAVSSGGGGAGGGDGSGVEDLPVVADPTALRATASGSGMLCNLRSPLKTFLEGSTLASASRRLSRLADSPLPIGRPSPGDGSGLAAPHALPSPSAADYSYGSRPDTRSYSHVATATVVGGGDTLQDSPSFLNELRERQVLGVDAGGPTGRSLRGWRSWTASSLPGFLRRMHRSFRQVAAGASRISFSAAHSGDGGGGGPITVNSAAAETPDAVSRDAVATAAGWEVESQSSSHSHGSPSSMSHGSTIQSTLQLQPSRRDRRGGIAASAGSGGKVLYASPSTYGSELRATWTELPRNMDIDPASVGAVLVFRGFRVRCGMHSGLRTAAEVNRYHPSGRTRYSGPALLCAKAVCDAAHGGMVFASRHTVALCSPQFLTSRVVLWRIGDYVLGNPRLPATLYQLSNTALVLRAALQRPLTRTCMPLGLGLLDAPLSVVACAAIRLASKTLLEEAAPAVSLEAASVLQ</sequence>
<dbReference type="AlphaFoldDB" id="A0A8J4M038"/>
<dbReference type="InterPro" id="IPR050697">
    <property type="entry name" value="Adenylyl/Guanylyl_Cyclase_3/4"/>
</dbReference>
<evidence type="ECO:0000256" key="1">
    <source>
        <dbReference type="SAM" id="MobiDB-lite"/>
    </source>
</evidence>
<feature type="region of interest" description="Disordered" evidence="1">
    <location>
        <begin position="553"/>
        <end position="591"/>
    </location>
</feature>
<dbReference type="EMBL" id="BNCQ01000078">
    <property type="protein sequence ID" value="GIM16394.1"/>
    <property type="molecule type" value="Genomic_DNA"/>
</dbReference>
<reference evidence="2" key="1">
    <citation type="journal article" date="2021" name="Proc. Natl. Acad. Sci. U.S.A.">
        <title>Three genomes in the algal genus Volvox reveal the fate of a haploid sex-determining region after a transition to homothallism.</title>
        <authorList>
            <person name="Yamamoto K."/>
            <person name="Hamaji T."/>
            <person name="Kawai-Toyooka H."/>
            <person name="Matsuzaki R."/>
            <person name="Takahashi F."/>
            <person name="Nishimura Y."/>
            <person name="Kawachi M."/>
            <person name="Noguchi H."/>
            <person name="Minakuchi Y."/>
            <person name="Umen J.G."/>
            <person name="Toyoda A."/>
            <person name="Nozaki H."/>
        </authorList>
    </citation>
    <scope>NUCLEOTIDE SEQUENCE</scope>
    <source>
        <strain evidence="2">NIES-3785</strain>
    </source>
</reference>
<feature type="compositionally biased region" description="Polar residues" evidence="1">
    <location>
        <begin position="732"/>
        <end position="741"/>
    </location>
</feature>
<evidence type="ECO:0008006" key="4">
    <source>
        <dbReference type="Google" id="ProtNLM"/>
    </source>
</evidence>
<dbReference type="PANTHER" id="PTHR43081:SF1">
    <property type="entry name" value="ADENYLATE CYCLASE, TERMINAL-DIFFERENTIATION SPECIFIC"/>
    <property type="match status" value="1"/>
</dbReference>
<dbReference type="SUPFAM" id="SSF55073">
    <property type="entry name" value="Nucleotide cyclase"/>
    <property type="match status" value="1"/>
</dbReference>